<sequence length="71" mass="8156">MSTGVVRGEYGIADAYKNKLLDISPWMNDNNANVVKFAHQYTKLLEDMIESEVKRVNERVALEKHKFGVDE</sequence>
<gene>
    <name evidence="1" type="ORF">C8D97_106233</name>
</gene>
<evidence type="ECO:0000313" key="2">
    <source>
        <dbReference type="Proteomes" id="UP000245790"/>
    </source>
</evidence>
<dbReference type="AlphaFoldDB" id="A0A316FTM1"/>
<evidence type="ECO:0000313" key="1">
    <source>
        <dbReference type="EMBL" id="PWK50940.1"/>
    </source>
</evidence>
<name>A0A316FTM1_9GAMM</name>
<protein>
    <submittedName>
        <fullName evidence="1">Uncharacterized protein</fullName>
    </submittedName>
</protein>
<dbReference type="EMBL" id="QGGU01000006">
    <property type="protein sequence ID" value="PWK50940.1"/>
    <property type="molecule type" value="Genomic_DNA"/>
</dbReference>
<comment type="caution">
    <text evidence="1">The sequence shown here is derived from an EMBL/GenBank/DDBJ whole genome shotgun (WGS) entry which is preliminary data.</text>
</comment>
<proteinExistence type="predicted"/>
<keyword evidence="2" id="KW-1185">Reference proteome</keyword>
<dbReference type="Proteomes" id="UP000245790">
    <property type="component" value="Unassembled WGS sequence"/>
</dbReference>
<accession>A0A316FTM1</accession>
<organism evidence="1 2">
    <name type="scientific">Pleionea mediterranea</name>
    <dbReference type="NCBI Taxonomy" id="523701"/>
    <lineage>
        <taxon>Bacteria</taxon>
        <taxon>Pseudomonadati</taxon>
        <taxon>Pseudomonadota</taxon>
        <taxon>Gammaproteobacteria</taxon>
        <taxon>Oceanospirillales</taxon>
        <taxon>Pleioneaceae</taxon>
        <taxon>Pleionea</taxon>
    </lineage>
</organism>
<reference evidence="1 2" key="1">
    <citation type="submission" date="2018-05" db="EMBL/GenBank/DDBJ databases">
        <title>Genomic Encyclopedia of Type Strains, Phase IV (KMG-IV): sequencing the most valuable type-strain genomes for metagenomic binning, comparative biology and taxonomic classification.</title>
        <authorList>
            <person name="Goeker M."/>
        </authorList>
    </citation>
    <scope>NUCLEOTIDE SEQUENCE [LARGE SCALE GENOMIC DNA]</scope>
    <source>
        <strain evidence="1 2">DSM 25350</strain>
    </source>
</reference>
<dbReference type="OrthoDB" id="9789634at2"/>
<dbReference type="RefSeq" id="WP_109763595.1">
    <property type="nucleotide sequence ID" value="NZ_QGGU01000006.1"/>
</dbReference>